<evidence type="ECO:0008006" key="3">
    <source>
        <dbReference type="Google" id="ProtNLM"/>
    </source>
</evidence>
<dbReference type="Proteomes" id="UP000187499">
    <property type="component" value="Chromosome"/>
</dbReference>
<organism evidence="1 2">
    <name type="scientific">Companilactobacillus allii</name>
    <dbReference type="NCBI Taxonomy" id="1847728"/>
    <lineage>
        <taxon>Bacteria</taxon>
        <taxon>Bacillati</taxon>
        <taxon>Bacillota</taxon>
        <taxon>Bacilli</taxon>
        <taxon>Lactobacillales</taxon>
        <taxon>Lactobacillaceae</taxon>
        <taxon>Companilactobacillus</taxon>
    </lineage>
</organism>
<evidence type="ECO:0000313" key="2">
    <source>
        <dbReference type="Proteomes" id="UP000187499"/>
    </source>
</evidence>
<sequence length="37" mass="4441">MYQMNVYKNTDVADFVKWNNINSDQYKTITGEEYTES</sequence>
<dbReference type="STRING" id="1847728.BTM29_09265"/>
<keyword evidence="2" id="KW-1185">Reference proteome</keyword>
<dbReference type="NCBIfam" id="TIGR01669">
    <property type="entry name" value="phage_XkdX"/>
    <property type="match status" value="1"/>
</dbReference>
<reference evidence="2" key="1">
    <citation type="submission" date="2016-12" db="EMBL/GenBank/DDBJ databases">
        <authorList>
            <person name="Jung M.Y."/>
            <person name="Lee S.H."/>
        </authorList>
    </citation>
    <scope>NUCLEOTIDE SEQUENCE [LARGE SCALE GENOMIC DNA]</scope>
    <source>
        <strain evidence="2">WiKim39</strain>
    </source>
</reference>
<dbReference type="InterPro" id="IPR010022">
    <property type="entry name" value="XkdX"/>
</dbReference>
<dbReference type="Pfam" id="PF09693">
    <property type="entry name" value="Phage_XkdX"/>
    <property type="match status" value="1"/>
</dbReference>
<gene>
    <name evidence="1" type="ORF">BTM29_09265</name>
</gene>
<proteinExistence type="predicted"/>
<protein>
    <recommendedName>
        <fullName evidence="3">XkdX family protein</fullName>
    </recommendedName>
</protein>
<dbReference type="EMBL" id="CP019323">
    <property type="protein sequence ID" value="APX73384.1"/>
    <property type="molecule type" value="Genomic_DNA"/>
</dbReference>
<dbReference type="KEGG" id="lalw:BTM29_09265"/>
<accession>A0A1P8Q6A5</accession>
<dbReference type="AlphaFoldDB" id="A0A1P8Q6A5"/>
<name>A0A1P8Q6A5_9LACO</name>
<evidence type="ECO:0000313" key="1">
    <source>
        <dbReference type="EMBL" id="APX73384.1"/>
    </source>
</evidence>